<reference evidence="2 3" key="1">
    <citation type="submission" date="2020-12" db="EMBL/GenBank/DDBJ databases">
        <authorList>
            <person name="Shan Y."/>
        </authorList>
    </citation>
    <scope>NUCLEOTIDE SEQUENCE [LARGE SCALE GENOMIC DNA]</scope>
    <source>
        <strain evidence="3">csc3.9</strain>
    </source>
</reference>
<name>A0A7T4R4H3_9GAMM</name>
<dbReference type="Pfam" id="PF13561">
    <property type="entry name" value="adh_short_C2"/>
    <property type="match status" value="1"/>
</dbReference>
<evidence type="ECO:0000256" key="1">
    <source>
        <dbReference type="ARBA" id="ARBA00006484"/>
    </source>
</evidence>
<dbReference type="InterPro" id="IPR036291">
    <property type="entry name" value="NAD(P)-bd_dom_sf"/>
</dbReference>
<dbReference type="SUPFAM" id="SSF51735">
    <property type="entry name" value="NAD(P)-binding Rossmann-fold domains"/>
    <property type="match status" value="1"/>
</dbReference>
<accession>A0A7T4R4H3</accession>
<organism evidence="2 3">
    <name type="scientific">Spongiibacter nanhainus</name>
    <dbReference type="NCBI Taxonomy" id="2794344"/>
    <lineage>
        <taxon>Bacteria</taxon>
        <taxon>Pseudomonadati</taxon>
        <taxon>Pseudomonadota</taxon>
        <taxon>Gammaproteobacteria</taxon>
        <taxon>Cellvibrionales</taxon>
        <taxon>Spongiibacteraceae</taxon>
        <taxon>Spongiibacter</taxon>
    </lineage>
</organism>
<dbReference type="KEGG" id="snan:I6N98_10400"/>
<evidence type="ECO:0000313" key="2">
    <source>
        <dbReference type="EMBL" id="QQD20145.1"/>
    </source>
</evidence>
<keyword evidence="3" id="KW-1185">Reference proteome</keyword>
<dbReference type="Proteomes" id="UP000596063">
    <property type="component" value="Chromosome"/>
</dbReference>
<proteinExistence type="inferred from homology"/>
<sequence length="263" mass="27848">MNLNVEDKVFLLAGASRGLGYAIAEELAANGAKVYLGSRDTDAVSQAAQTLSEQYGVVSDGSELNAADAASISRWVAAARQRFGTIDGLLVNAGGPPPGQFNNFTDGDWQDAFELTLMSAVRMIREVLPDMQAARSGAILTLTSSSVKEPIDFLLLSNVMRAGVTSLAKSLSHQLAADGIRVNNLVPGVIYTDRIKSLDSLQAQLKEIPVEQQRADAESSIPMGRYGEPREFGKAGAFLLSDAASYITGSTLVVDGGTMKSLF</sequence>
<dbReference type="EMBL" id="CP066167">
    <property type="protein sequence ID" value="QQD20145.1"/>
    <property type="molecule type" value="Genomic_DNA"/>
</dbReference>
<dbReference type="Gene3D" id="3.40.50.720">
    <property type="entry name" value="NAD(P)-binding Rossmann-like Domain"/>
    <property type="match status" value="1"/>
</dbReference>
<dbReference type="CDD" id="cd05344">
    <property type="entry name" value="BKR_like_SDR_like"/>
    <property type="match status" value="1"/>
</dbReference>
<comment type="similarity">
    <text evidence="1">Belongs to the short-chain dehydrogenases/reductases (SDR) family.</text>
</comment>
<dbReference type="InterPro" id="IPR002347">
    <property type="entry name" value="SDR_fam"/>
</dbReference>
<gene>
    <name evidence="2" type="ORF">I6N98_10400</name>
</gene>
<dbReference type="PANTHER" id="PTHR42879:SF6">
    <property type="entry name" value="NADPH-DEPENDENT REDUCTASE BACG"/>
    <property type="match status" value="1"/>
</dbReference>
<protein>
    <submittedName>
        <fullName evidence="2">SDR family oxidoreductase</fullName>
    </submittedName>
</protein>
<dbReference type="InterPro" id="IPR050259">
    <property type="entry name" value="SDR"/>
</dbReference>
<dbReference type="PANTHER" id="PTHR42879">
    <property type="entry name" value="3-OXOACYL-(ACYL-CARRIER-PROTEIN) REDUCTASE"/>
    <property type="match status" value="1"/>
</dbReference>
<dbReference type="AlphaFoldDB" id="A0A7T4R4H3"/>
<dbReference type="FunFam" id="3.40.50.720:FF:000084">
    <property type="entry name" value="Short-chain dehydrogenase reductase"/>
    <property type="match status" value="1"/>
</dbReference>
<dbReference type="PRINTS" id="PR00081">
    <property type="entry name" value="GDHRDH"/>
</dbReference>
<evidence type="ECO:0000313" key="3">
    <source>
        <dbReference type="Proteomes" id="UP000596063"/>
    </source>
</evidence>